<gene>
    <name evidence="1" type="ORF">OESDEN_01703</name>
</gene>
<dbReference type="EMBL" id="KN549329">
    <property type="protein sequence ID" value="KHJ98315.1"/>
    <property type="molecule type" value="Genomic_DNA"/>
</dbReference>
<organism evidence="1 2">
    <name type="scientific">Oesophagostomum dentatum</name>
    <name type="common">Nodular worm</name>
    <dbReference type="NCBI Taxonomy" id="61180"/>
    <lineage>
        <taxon>Eukaryota</taxon>
        <taxon>Metazoa</taxon>
        <taxon>Ecdysozoa</taxon>
        <taxon>Nematoda</taxon>
        <taxon>Chromadorea</taxon>
        <taxon>Rhabditida</taxon>
        <taxon>Rhabditina</taxon>
        <taxon>Rhabditomorpha</taxon>
        <taxon>Strongyloidea</taxon>
        <taxon>Strongylidae</taxon>
        <taxon>Oesophagostomum</taxon>
    </lineage>
</organism>
<proteinExistence type="predicted"/>
<protein>
    <recommendedName>
        <fullName evidence="3">Serine carboxypeptidase S28</fullName>
    </recommendedName>
</protein>
<evidence type="ECO:0008006" key="3">
    <source>
        <dbReference type="Google" id="ProtNLM"/>
    </source>
</evidence>
<dbReference type="AlphaFoldDB" id="A0A0B1TSC8"/>
<dbReference type="Gene3D" id="3.40.50.1820">
    <property type="entry name" value="alpha/beta hydrolase"/>
    <property type="match status" value="1"/>
</dbReference>
<keyword evidence="2" id="KW-1185">Reference proteome</keyword>
<dbReference type="InterPro" id="IPR008758">
    <property type="entry name" value="Peptidase_S28"/>
</dbReference>
<dbReference type="GO" id="GO:0070008">
    <property type="term" value="F:serine-type exopeptidase activity"/>
    <property type="evidence" value="ECO:0007669"/>
    <property type="project" value="InterPro"/>
</dbReference>
<dbReference type="GO" id="GO:0006508">
    <property type="term" value="P:proteolysis"/>
    <property type="evidence" value="ECO:0007669"/>
    <property type="project" value="InterPro"/>
</dbReference>
<name>A0A0B1TSC8_OESDE</name>
<evidence type="ECO:0000313" key="2">
    <source>
        <dbReference type="Proteomes" id="UP000053660"/>
    </source>
</evidence>
<accession>A0A0B1TSC8</accession>
<dbReference type="Proteomes" id="UP000053660">
    <property type="component" value="Unassembled WGS sequence"/>
</dbReference>
<evidence type="ECO:0000313" key="1">
    <source>
        <dbReference type="EMBL" id="KHJ98315.1"/>
    </source>
</evidence>
<dbReference type="InterPro" id="IPR029058">
    <property type="entry name" value="AB_hydrolase_fold"/>
</dbReference>
<sequence length="75" mass="8231">MYGGIHNYKGTNVAITTSTNDPWRTLSNISLNPNVTTVVINGGYHCADMFTDASANVKQAQAKIMQFVKKLLNIE</sequence>
<reference evidence="1 2" key="1">
    <citation type="submission" date="2014-03" db="EMBL/GenBank/DDBJ databases">
        <title>Draft genome of the hookworm Oesophagostomum dentatum.</title>
        <authorList>
            <person name="Mitreva M."/>
        </authorList>
    </citation>
    <scope>NUCLEOTIDE SEQUENCE [LARGE SCALE GENOMIC DNA]</scope>
    <source>
        <strain evidence="1 2">OD-Hann</strain>
    </source>
</reference>
<dbReference type="Pfam" id="PF05577">
    <property type="entry name" value="Peptidase_S28"/>
    <property type="match status" value="1"/>
</dbReference>